<sequence length="176" mass="19450">MASPSHNVTDVLIIGSGPAGHAAAVSIAQNIHSIVVFDSQEYRNERATHMHMVPTLDGKHPQEFREAAKENTTNHYDFISFIDTRIAKAEKEGKLFIVRDAQGFAECWARSIFHCLFCFGYEQRGSASSGILTADTSLPPPLYIHVARNALQLSESVTTLPIERITFGTFQLSTIT</sequence>
<dbReference type="InterPro" id="IPR036188">
    <property type="entry name" value="FAD/NAD-bd_sf"/>
</dbReference>
<dbReference type="AlphaFoldDB" id="A0A6A5VSI4"/>
<evidence type="ECO:0000313" key="3">
    <source>
        <dbReference type="Proteomes" id="UP000800036"/>
    </source>
</evidence>
<proteinExistence type="predicted"/>
<dbReference type="Proteomes" id="UP000800036">
    <property type="component" value="Unassembled WGS sequence"/>
</dbReference>
<dbReference type="EMBL" id="ML976657">
    <property type="protein sequence ID" value="KAF1979698.1"/>
    <property type="molecule type" value="Genomic_DNA"/>
</dbReference>
<evidence type="ECO:0000259" key="1">
    <source>
        <dbReference type="Pfam" id="PF07992"/>
    </source>
</evidence>
<dbReference type="GO" id="GO:0016491">
    <property type="term" value="F:oxidoreductase activity"/>
    <property type="evidence" value="ECO:0007669"/>
    <property type="project" value="InterPro"/>
</dbReference>
<reference evidence="2" key="1">
    <citation type="journal article" date="2020" name="Stud. Mycol.">
        <title>101 Dothideomycetes genomes: a test case for predicting lifestyles and emergence of pathogens.</title>
        <authorList>
            <person name="Haridas S."/>
            <person name="Albert R."/>
            <person name="Binder M."/>
            <person name="Bloem J."/>
            <person name="Labutti K."/>
            <person name="Salamov A."/>
            <person name="Andreopoulos B."/>
            <person name="Baker S."/>
            <person name="Barry K."/>
            <person name="Bills G."/>
            <person name="Bluhm B."/>
            <person name="Cannon C."/>
            <person name="Castanera R."/>
            <person name="Culley D."/>
            <person name="Daum C."/>
            <person name="Ezra D."/>
            <person name="Gonzalez J."/>
            <person name="Henrissat B."/>
            <person name="Kuo A."/>
            <person name="Liang C."/>
            <person name="Lipzen A."/>
            <person name="Lutzoni F."/>
            <person name="Magnuson J."/>
            <person name="Mondo S."/>
            <person name="Nolan M."/>
            <person name="Ohm R."/>
            <person name="Pangilinan J."/>
            <person name="Park H.-J."/>
            <person name="Ramirez L."/>
            <person name="Alfaro M."/>
            <person name="Sun H."/>
            <person name="Tritt A."/>
            <person name="Yoshinaga Y."/>
            <person name="Zwiers L.-H."/>
            <person name="Turgeon B."/>
            <person name="Goodwin S."/>
            <person name="Spatafora J."/>
            <person name="Crous P."/>
            <person name="Grigoriev I."/>
        </authorList>
    </citation>
    <scope>NUCLEOTIDE SEQUENCE</scope>
    <source>
        <strain evidence="2">CBS 107.79</strain>
    </source>
</reference>
<dbReference type="SUPFAM" id="SSF51905">
    <property type="entry name" value="FAD/NAD(P)-binding domain"/>
    <property type="match status" value="1"/>
</dbReference>
<evidence type="ECO:0000313" key="2">
    <source>
        <dbReference type="EMBL" id="KAF1979698.1"/>
    </source>
</evidence>
<dbReference type="OrthoDB" id="10260355at2759"/>
<feature type="domain" description="FAD/NAD(P)-binding" evidence="1">
    <location>
        <begin position="10"/>
        <end position="74"/>
    </location>
</feature>
<dbReference type="Gene3D" id="3.50.50.60">
    <property type="entry name" value="FAD/NAD(P)-binding domain"/>
    <property type="match status" value="2"/>
</dbReference>
<protein>
    <recommendedName>
        <fullName evidence="1">FAD/NAD(P)-binding domain-containing protein</fullName>
    </recommendedName>
</protein>
<dbReference type="InterPro" id="IPR023753">
    <property type="entry name" value="FAD/NAD-binding_dom"/>
</dbReference>
<name>A0A6A5VSI4_9PLEO</name>
<keyword evidence="3" id="KW-1185">Reference proteome</keyword>
<accession>A0A6A5VSI4</accession>
<dbReference type="Pfam" id="PF07992">
    <property type="entry name" value="Pyr_redox_2"/>
    <property type="match status" value="1"/>
</dbReference>
<organism evidence="2 3">
    <name type="scientific">Bimuria novae-zelandiae CBS 107.79</name>
    <dbReference type="NCBI Taxonomy" id="1447943"/>
    <lineage>
        <taxon>Eukaryota</taxon>
        <taxon>Fungi</taxon>
        <taxon>Dikarya</taxon>
        <taxon>Ascomycota</taxon>
        <taxon>Pezizomycotina</taxon>
        <taxon>Dothideomycetes</taxon>
        <taxon>Pleosporomycetidae</taxon>
        <taxon>Pleosporales</taxon>
        <taxon>Massarineae</taxon>
        <taxon>Didymosphaeriaceae</taxon>
        <taxon>Bimuria</taxon>
    </lineage>
</organism>
<gene>
    <name evidence="2" type="ORF">BU23DRAFT_563092</name>
</gene>